<evidence type="ECO:0000256" key="1">
    <source>
        <dbReference type="ARBA" id="ARBA00022722"/>
    </source>
</evidence>
<comment type="function">
    <text evidence="11">A helicase/nuclease that prepares dsDNA breaks (DSB) for recombinational DNA repair. Binds to DSBs and unwinds DNA via a highly rapid and processive ATP-dependent bidirectional helicase activity. Unwinds dsDNA until it encounters a Chi (crossover hotspot instigator) sequence from the 3' direction. Cuts ssDNA a few nucleotides 3' to the Chi site. The properties and activities of the enzyme are changed at Chi. The Chi-altered holoenzyme produces a long 3'-ssDNA overhang and facilitates RecA-binding to the ssDNA for homologous DNA recombination and repair. Holoenzyme degrades any linearized DNA that is unable to undergo homologous recombination. In the holoenzyme this subunit has ssDNA-dependent ATPase and 5'-3' helicase activity. When added to pre-assembled RecBC greatly stimulates nuclease activity and augments holoenzyme processivity. Negatively regulates the RecA-loading ability of RecBCD.</text>
</comment>
<evidence type="ECO:0000256" key="4">
    <source>
        <dbReference type="ARBA" id="ARBA00022801"/>
    </source>
</evidence>
<comment type="catalytic activity">
    <reaction evidence="11">
        <text>ATP + H2O = ADP + phosphate + H(+)</text>
        <dbReference type="Rhea" id="RHEA:13065"/>
        <dbReference type="ChEBI" id="CHEBI:15377"/>
        <dbReference type="ChEBI" id="CHEBI:15378"/>
        <dbReference type="ChEBI" id="CHEBI:30616"/>
        <dbReference type="ChEBI" id="CHEBI:43474"/>
        <dbReference type="ChEBI" id="CHEBI:456216"/>
        <dbReference type="EC" id="5.6.2.3"/>
    </reaction>
</comment>
<dbReference type="Gene3D" id="3.40.50.300">
    <property type="entry name" value="P-loop containing nucleotide triphosphate hydrolases"/>
    <property type="match status" value="3"/>
</dbReference>
<keyword evidence="7 11" id="KW-0067">ATP-binding</keyword>
<dbReference type="HAMAP" id="MF_01487">
    <property type="entry name" value="RecD"/>
    <property type="match status" value="1"/>
</dbReference>
<comment type="caution">
    <text evidence="14">The sequence shown here is derived from an EMBL/GenBank/DDBJ whole genome shotgun (WGS) entry which is preliminary data.</text>
</comment>
<accession>A0ABS9HDL6</accession>
<dbReference type="EC" id="5.6.2.3" evidence="11"/>
<dbReference type="Pfam" id="PF13604">
    <property type="entry name" value="AAA_30"/>
    <property type="match status" value="1"/>
</dbReference>
<organism evidence="14 15">
    <name type="scientific">Nocardioides potassii</name>
    <dbReference type="NCBI Taxonomy" id="2911371"/>
    <lineage>
        <taxon>Bacteria</taxon>
        <taxon>Bacillati</taxon>
        <taxon>Actinomycetota</taxon>
        <taxon>Actinomycetes</taxon>
        <taxon>Propionibacteriales</taxon>
        <taxon>Nocardioidaceae</taxon>
        <taxon>Nocardioides</taxon>
    </lineage>
</organism>
<evidence type="ECO:0000313" key="14">
    <source>
        <dbReference type="EMBL" id="MCF6378216.1"/>
    </source>
</evidence>
<gene>
    <name evidence="11 14" type="primary">recD</name>
    <name evidence="14" type="ORF">L2K70_11440</name>
</gene>
<evidence type="ECO:0000256" key="8">
    <source>
        <dbReference type="ARBA" id="ARBA00023125"/>
    </source>
</evidence>
<name>A0ABS9HDL6_9ACTN</name>
<evidence type="ECO:0000256" key="11">
    <source>
        <dbReference type="HAMAP-Rule" id="MF_01487"/>
    </source>
</evidence>
<dbReference type="InterPro" id="IPR041851">
    <property type="entry name" value="RecD_N_sf"/>
</dbReference>
<dbReference type="GO" id="GO:0008854">
    <property type="term" value="F:exodeoxyribonuclease V activity"/>
    <property type="evidence" value="ECO:0007669"/>
    <property type="project" value="UniProtKB-EC"/>
</dbReference>
<evidence type="ECO:0000256" key="3">
    <source>
        <dbReference type="ARBA" id="ARBA00022763"/>
    </source>
</evidence>
<dbReference type="Proteomes" id="UP001201161">
    <property type="component" value="Unassembled WGS sequence"/>
</dbReference>
<dbReference type="CDD" id="cd18809">
    <property type="entry name" value="SF1_C_RecD"/>
    <property type="match status" value="1"/>
</dbReference>
<dbReference type="SUPFAM" id="SSF52540">
    <property type="entry name" value="P-loop containing nucleoside triphosphate hydrolases"/>
    <property type="match status" value="1"/>
</dbReference>
<evidence type="ECO:0000256" key="6">
    <source>
        <dbReference type="ARBA" id="ARBA00022839"/>
    </source>
</evidence>
<dbReference type="InterPro" id="IPR006344">
    <property type="entry name" value="RecD"/>
</dbReference>
<keyword evidence="1 11" id="KW-0540">Nuclease</keyword>
<comment type="similarity">
    <text evidence="11">Belongs to the RecD family.</text>
</comment>
<dbReference type="InterPro" id="IPR049550">
    <property type="entry name" value="RecD_N"/>
</dbReference>
<comment type="miscellaneous">
    <text evidence="11">In the RecBCD complex, RecB has a slow 3'-5' helicase, an exonuclease activity and loads RecA onto ssDNA, RecD has a fast 5'-3' helicase activity, while RecC stimulates the ATPase and processivity of the RecB helicase and contributes to recognition of the Chi site.</text>
</comment>
<dbReference type="PANTHER" id="PTHR43788">
    <property type="entry name" value="DNA2/NAM7 HELICASE FAMILY MEMBER"/>
    <property type="match status" value="1"/>
</dbReference>
<keyword evidence="15" id="KW-1185">Reference proteome</keyword>
<dbReference type="Pfam" id="PF13538">
    <property type="entry name" value="UvrD_C_2"/>
    <property type="match status" value="1"/>
</dbReference>
<dbReference type="PANTHER" id="PTHR43788:SF6">
    <property type="entry name" value="DNA HELICASE B"/>
    <property type="match status" value="1"/>
</dbReference>
<keyword evidence="6 11" id="KW-0269">Exonuclease</keyword>
<feature type="binding site" evidence="11">
    <location>
        <begin position="184"/>
        <end position="191"/>
    </location>
    <ligand>
        <name>ATP</name>
        <dbReference type="ChEBI" id="CHEBI:30616"/>
    </ligand>
</feature>
<protein>
    <recommendedName>
        <fullName evidence="11">RecBCD enzyme subunit RecD</fullName>
        <ecNumber evidence="11">5.6.2.3</ecNumber>
    </recommendedName>
    <alternativeName>
        <fullName evidence="11">DNA 5'-3' helicase subunit RecD</fullName>
    </alternativeName>
    <alternativeName>
        <fullName evidence="11">Exonuclease V subunit RecD</fullName>
        <shortName evidence="11">ExoV subunit RecD</shortName>
    </alternativeName>
    <alternativeName>
        <fullName evidence="11">Helicase/nuclease RecBCD subunit RecD</fullName>
    </alternativeName>
</protein>
<dbReference type="EMBL" id="JAKJHZ010000007">
    <property type="protein sequence ID" value="MCF6378216.1"/>
    <property type="molecule type" value="Genomic_DNA"/>
</dbReference>
<keyword evidence="2 11" id="KW-0547">Nucleotide-binding</keyword>
<dbReference type="CDD" id="cd17933">
    <property type="entry name" value="DEXSc_RecD-like"/>
    <property type="match status" value="1"/>
</dbReference>
<dbReference type="Gene3D" id="1.10.10.1020">
    <property type="entry name" value="RecBCD complex, subunit RecD, N-terminal domain"/>
    <property type="match status" value="1"/>
</dbReference>
<keyword evidence="4 11" id="KW-0378">Hydrolase</keyword>
<keyword evidence="3 11" id="KW-0227">DNA damage</keyword>
<keyword evidence="8 11" id="KW-0238">DNA-binding</keyword>
<dbReference type="RefSeq" id="WP_236401967.1">
    <property type="nucleotide sequence ID" value="NZ_JAKJHZ010000007.1"/>
</dbReference>
<keyword evidence="9 11" id="KW-0234">DNA repair</keyword>
<dbReference type="InterPro" id="IPR027785">
    <property type="entry name" value="UvrD-like_helicase_C"/>
</dbReference>
<evidence type="ECO:0000259" key="13">
    <source>
        <dbReference type="Pfam" id="PF21185"/>
    </source>
</evidence>
<reference evidence="14 15" key="1">
    <citation type="submission" date="2022-01" db="EMBL/GenBank/DDBJ databases">
        <title>Nocardioides sp. nov., an actinomycete isolated from mining soil.</title>
        <authorList>
            <person name="Liu L."/>
        </authorList>
    </citation>
    <scope>NUCLEOTIDE SEQUENCE [LARGE SCALE GENOMIC DNA]</scope>
    <source>
        <strain evidence="14 15">KLBMP 9356</strain>
    </source>
</reference>
<feature type="domain" description="RecBCD enzyme subunit RecD N-terminal" evidence="13">
    <location>
        <begin position="29"/>
        <end position="96"/>
    </location>
</feature>
<evidence type="ECO:0000313" key="15">
    <source>
        <dbReference type="Proteomes" id="UP001201161"/>
    </source>
</evidence>
<keyword evidence="10 11" id="KW-0413">Isomerase</keyword>
<dbReference type="InterPro" id="IPR027417">
    <property type="entry name" value="P-loop_NTPase"/>
</dbReference>
<dbReference type="InterPro" id="IPR050534">
    <property type="entry name" value="Coronavir_polyprotein_1ab"/>
</dbReference>
<dbReference type="NCBIfam" id="TIGR01447">
    <property type="entry name" value="recD"/>
    <property type="match status" value="1"/>
</dbReference>
<evidence type="ECO:0000259" key="12">
    <source>
        <dbReference type="Pfam" id="PF13538"/>
    </source>
</evidence>
<evidence type="ECO:0000256" key="10">
    <source>
        <dbReference type="ARBA" id="ARBA00023235"/>
    </source>
</evidence>
<evidence type="ECO:0000256" key="9">
    <source>
        <dbReference type="ARBA" id="ARBA00023204"/>
    </source>
</evidence>
<evidence type="ECO:0000256" key="5">
    <source>
        <dbReference type="ARBA" id="ARBA00022806"/>
    </source>
</evidence>
<evidence type="ECO:0000256" key="7">
    <source>
        <dbReference type="ARBA" id="ARBA00022840"/>
    </source>
</evidence>
<proteinExistence type="inferred from homology"/>
<feature type="domain" description="UvrD-like helicase C-terminal" evidence="12">
    <location>
        <begin position="511"/>
        <end position="557"/>
    </location>
</feature>
<keyword evidence="5 11" id="KW-0347">Helicase</keyword>
<evidence type="ECO:0000256" key="2">
    <source>
        <dbReference type="ARBA" id="ARBA00022741"/>
    </source>
</evidence>
<sequence>MTDLFEPVDATDARLALGATGLLADLNAAGVLTSADVHVALALGRLGGEDDERVLLAVALAVRAVRSGSVCVDLATVADPADLPWPDHDAWVAAVAASPLVGLGLVRWDNDLLYLDRYHEQETQVVDDLRARAATAPAVDGGLMESSMSRVVAAMQRARPGSSYDEQVAACLAAAGQWTTVLTGGPGTGKTTAVASLLVGLLDQHPGGLRIALAAPTGKAAARLQQAVHQEAEAFDESDRARLAGVTASTLHRLLRPDPGNSTRFRHNRGNRLPHDVVVVDEASMVSLTQMARLLEAVRPDARLVLVGDPHQLSSVEAGAVLSDVVRGFQGRGDSPVAALESTHRFGAEIHELAEALRTGDADAALHVLSAGHDAVEWVDEDDPSSRIRSTALAAALAVRDAAEHGEVEGALRALDQHRLLCAHRDGPYGVRHWNRRIEQWLTAETGDPLFERAYIGRPLLVTANDHQLGVYNGDSGVVVRTPGGPRAIIAASDGPRDLAPSRLGDVETMHALTIHKSQGSQADVVTVLLPDEESRLLSRELFYTAVTRARSRVRVVGSEASIRAAIGRRAQRASGLAVRLAAAP</sequence>
<dbReference type="Pfam" id="PF21185">
    <property type="entry name" value="RecD_N"/>
    <property type="match status" value="1"/>
</dbReference>
<comment type="subunit">
    <text evidence="11">Heterotrimer of RecB, RecC and RecD. All subunits contribute to DNA-binding.</text>
</comment>